<dbReference type="Pfam" id="PF08379">
    <property type="entry name" value="Bact_transglu_N"/>
    <property type="match status" value="1"/>
</dbReference>
<dbReference type="InterPro" id="IPR013589">
    <property type="entry name" value="Bac_transglu_N"/>
</dbReference>
<dbReference type="SUPFAM" id="SSF54001">
    <property type="entry name" value="Cysteine proteinases"/>
    <property type="match status" value="1"/>
</dbReference>
<keyword evidence="5" id="KW-1185">Reference proteome</keyword>
<dbReference type="EMBL" id="CP139961">
    <property type="protein sequence ID" value="WQE03221.1"/>
    <property type="molecule type" value="Genomic_DNA"/>
</dbReference>
<sequence>MRLQITHQTNYFYHDLAQRSVQYIRMTPLSLAHQTIEYWQVMLPKVAKSQVDGFGNQWLVLSRSEPHDNLQMQASGVVNINPDTPYLADDPKVPYLLYTVPTPLTACSAAMRQFYENHLTDYHHSDSSTKRALLEQFAAALLNHVPYYQNVTHVGTTAPEAFELAQGVCQDHSHIFIACLRDLQIPARYISGYLYEPMGQHMASHAWAEAWIDGHWYTFDVSNQHFTPQAHVYVAIGRDYLDAAPVRGVRLGGGYENLHSQVWIHQLNDEAAQSQP</sequence>
<dbReference type="Proteomes" id="UP001324384">
    <property type="component" value="Chromosome"/>
</dbReference>
<organism evidence="2 4">
    <name type="scientific">Moraxella canis</name>
    <dbReference type="NCBI Taxonomy" id="90239"/>
    <lineage>
        <taxon>Bacteria</taxon>
        <taxon>Pseudomonadati</taxon>
        <taxon>Pseudomonadota</taxon>
        <taxon>Gammaproteobacteria</taxon>
        <taxon>Moraxellales</taxon>
        <taxon>Moraxellaceae</taxon>
        <taxon>Moraxella</taxon>
    </lineage>
</organism>
<protein>
    <submittedName>
        <fullName evidence="2 3">Transglutaminase</fullName>
    </submittedName>
</protein>
<reference evidence="3 5" key="2">
    <citation type="submission" date="2023-12" db="EMBL/GenBank/DDBJ databases">
        <title>Genome sequencing and assembly of bacterial species from a model synthetic community.</title>
        <authorList>
            <person name="Hogle S.L."/>
        </authorList>
    </citation>
    <scope>NUCLEOTIDE SEQUENCE [LARGE SCALE GENOMIC DNA]</scope>
    <source>
        <strain evidence="3 5">HAMBI_2792</strain>
    </source>
</reference>
<proteinExistence type="predicted"/>
<reference evidence="2 4" key="1">
    <citation type="submission" date="2017-02" db="EMBL/GenBank/DDBJ databases">
        <title>Draft genome sequence of Moraxella canis CCUG 8415A type strain.</title>
        <authorList>
            <person name="Engstrom-Jakobsson H."/>
            <person name="Salva-Serra F."/>
            <person name="Thorell K."/>
            <person name="Gonzales-Siles L."/>
            <person name="Karlsson R."/>
            <person name="Boulund F."/>
            <person name="Engstrand L."/>
            <person name="Moore E."/>
        </authorList>
    </citation>
    <scope>NUCLEOTIDE SEQUENCE [LARGE SCALE GENOMIC DNA]</scope>
    <source>
        <strain evidence="2 4">CCUG 8415A</strain>
    </source>
</reference>
<dbReference type="InterPro" id="IPR002931">
    <property type="entry name" value="Transglutaminase-like"/>
</dbReference>
<dbReference type="PANTHER" id="PTHR33490:SF6">
    <property type="entry name" value="SLL1049 PROTEIN"/>
    <property type="match status" value="1"/>
</dbReference>
<dbReference type="Proteomes" id="UP000190322">
    <property type="component" value="Unassembled WGS sequence"/>
</dbReference>
<dbReference type="EMBL" id="MUXT01000005">
    <property type="protein sequence ID" value="OOR84212.1"/>
    <property type="molecule type" value="Genomic_DNA"/>
</dbReference>
<gene>
    <name evidence="2" type="ORF">B0180_04600</name>
    <name evidence="3" type="ORF">U0021_05455</name>
</gene>
<dbReference type="SMART" id="SM00460">
    <property type="entry name" value="TGc"/>
    <property type="match status" value="1"/>
</dbReference>
<accession>A0A1S9ZKS7</accession>
<evidence type="ECO:0000313" key="2">
    <source>
        <dbReference type="EMBL" id="OOR84212.1"/>
    </source>
</evidence>
<evidence type="ECO:0000313" key="4">
    <source>
        <dbReference type="Proteomes" id="UP000190322"/>
    </source>
</evidence>
<dbReference type="RefSeq" id="WP_078255864.1">
    <property type="nucleotide sequence ID" value="NZ_CP139961.1"/>
</dbReference>
<feature type="domain" description="Transglutaminase-like" evidence="1">
    <location>
        <begin position="161"/>
        <end position="223"/>
    </location>
</feature>
<name>A0A1S9ZKS7_9GAMM</name>
<evidence type="ECO:0000313" key="5">
    <source>
        <dbReference type="Proteomes" id="UP001324384"/>
    </source>
</evidence>
<dbReference type="Pfam" id="PF01841">
    <property type="entry name" value="Transglut_core"/>
    <property type="match status" value="1"/>
</dbReference>
<evidence type="ECO:0000313" key="3">
    <source>
        <dbReference type="EMBL" id="WQE03221.1"/>
    </source>
</evidence>
<dbReference type="AlphaFoldDB" id="A0A1S9ZKS7"/>
<dbReference type="InterPro" id="IPR038765">
    <property type="entry name" value="Papain-like_cys_pep_sf"/>
</dbReference>
<dbReference type="Gene3D" id="3.10.620.30">
    <property type="match status" value="1"/>
</dbReference>
<dbReference type="PANTHER" id="PTHR33490">
    <property type="entry name" value="BLR5614 PROTEIN-RELATED"/>
    <property type="match status" value="1"/>
</dbReference>
<evidence type="ECO:0000259" key="1">
    <source>
        <dbReference type="SMART" id="SM00460"/>
    </source>
</evidence>